<dbReference type="GO" id="GO:0070588">
    <property type="term" value="P:calcium ion transmembrane transport"/>
    <property type="evidence" value="ECO:0000318"/>
    <property type="project" value="GO_Central"/>
</dbReference>
<keyword evidence="3" id="KW-0050">Antiport</keyword>
<dbReference type="OrthoDB" id="26525at2759"/>
<evidence type="ECO:0000256" key="9">
    <source>
        <dbReference type="SAM" id="MobiDB-lite"/>
    </source>
</evidence>
<evidence type="ECO:0000313" key="14">
    <source>
        <dbReference type="Proteomes" id="UP000030748"/>
    </source>
</evidence>
<dbReference type="InterPro" id="IPR011992">
    <property type="entry name" value="EF-hand-dom_pair"/>
</dbReference>
<evidence type="ECO:0000256" key="7">
    <source>
        <dbReference type="ARBA" id="ARBA00023065"/>
    </source>
</evidence>
<dbReference type="GO" id="GO:0015369">
    <property type="term" value="F:calcium:proton antiporter activity"/>
    <property type="evidence" value="ECO:0000318"/>
    <property type="project" value="GO_Central"/>
</dbReference>
<feature type="transmembrane region" description="Helical" evidence="10">
    <location>
        <begin position="82"/>
        <end position="98"/>
    </location>
</feature>
<feature type="domain" description="EF-hand" evidence="12">
    <location>
        <begin position="310"/>
        <end position="345"/>
    </location>
</feature>
<keyword evidence="14" id="KW-1185">Reference proteome</keyword>
<evidence type="ECO:0000256" key="2">
    <source>
        <dbReference type="ARBA" id="ARBA00022448"/>
    </source>
</evidence>
<feature type="transmembrane region" description="Helical" evidence="10">
    <location>
        <begin position="562"/>
        <end position="580"/>
    </location>
</feature>
<dbReference type="SUPFAM" id="SSF47473">
    <property type="entry name" value="EF-hand"/>
    <property type="match status" value="1"/>
</dbReference>
<feature type="transmembrane region" description="Helical" evidence="10">
    <location>
        <begin position="600"/>
        <end position="617"/>
    </location>
</feature>
<dbReference type="GO" id="GO:0012505">
    <property type="term" value="C:endomembrane system"/>
    <property type="evidence" value="ECO:0007669"/>
    <property type="project" value="UniProtKB-SubCell"/>
</dbReference>
<dbReference type="OMA" id="IPLIIMQ"/>
<evidence type="ECO:0000256" key="6">
    <source>
        <dbReference type="ARBA" id="ARBA00022989"/>
    </source>
</evidence>
<evidence type="ECO:0000256" key="4">
    <source>
        <dbReference type="ARBA" id="ARBA00022692"/>
    </source>
</evidence>
<dbReference type="Pfam" id="PF01699">
    <property type="entry name" value="Na_Ca_ex"/>
    <property type="match status" value="1"/>
</dbReference>
<dbReference type="InterPro" id="IPR004837">
    <property type="entry name" value="NaCa_Exmemb"/>
</dbReference>
<dbReference type="CDD" id="cd00051">
    <property type="entry name" value="EFh"/>
    <property type="match status" value="1"/>
</dbReference>
<protein>
    <recommendedName>
        <fullName evidence="12">EF-hand domain-containing protein</fullName>
    </recommendedName>
</protein>
<name>A0A022QCF5_ERYGU</name>
<feature type="region of interest" description="Disordered" evidence="9">
    <location>
        <begin position="30"/>
        <end position="50"/>
    </location>
</feature>
<dbReference type="PROSITE" id="PS00018">
    <property type="entry name" value="EF_HAND_1"/>
    <property type="match status" value="3"/>
</dbReference>
<evidence type="ECO:0000256" key="3">
    <source>
        <dbReference type="ARBA" id="ARBA00022449"/>
    </source>
</evidence>
<evidence type="ECO:0000313" key="13">
    <source>
        <dbReference type="EMBL" id="EYU26347.1"/>
    </source>
</evidence>
<dbReference type="PROSITE" id="PS51257">
    <property type="entry name" value="PROKAR_LIPOPROTEIN"/>
    <property type="match status" value="1"/>
</dbReference>
<dbReference type="EMBL" id="KI631699">
    <property type="protein sequence ID" value="EYU26347.1"/>
    <property type="molecule type" value="Genomic_DNA"/>
</dbReference>
<dbReference type="InterPro" id="IPR002048">
    <property type="entry name" value="EF_hand_dom"/>
</dbReference>
<dbReference type="PROSITE" id="PS50222">
    <property type="entry name" value="EF_HAND_2"/>
    <property type="match status" value="4"/>
</dbReference>
<dbReference type="GO" id="GO:0005509">
    <property type="term" value="F:calcium ion binding"/>
    <property type="evidence" value="ECO:0007669"/>
    <property type="project" value="InterPro"/>
</dbReference>
<dbReference type="AlphaFoldDB" id="A0A022QCF5"/>
<feature type="domain" description="EF-hand" evidence="12">
    <location>
        <begin position="447"/>
        <end position="482"/>
    </location>
</feature>
<feature type="transmembrane region" description="Helical" evidence="10">
    <location>
        <begin position="151"/>
        <end position="177"/>
    </location>
</feature>
<feature type="chain" id="PRO_5001506764" description="EF-hand domain-containing protein" evidence="11">
    <location>
        <begin position="24"/>
        <end position="723"/>
    </location>
</feature>
<sequence>MKIHFRPLLFILLVLAAAACAAARPLQNSFSDGSPGSGANSSSSSSSSSFSSMLRFKGIDGEEEELMICEQMYGFLPCSKSMTGHLFLIVVYEFLLFRGESYVASGGERIFKILGPGVFGASAFQVIGSLPEALILLASGLLSKEESAEEFVVTGVGLLAGSTILILTLLWGTCVILGGQRFPHHTSSDHPKNQNPLEKILFSLWPGYGVLTDTETNYTARIMLLSVVPLALMQVPKVFGFSPAGERVFVSIILVVSIVLLLSYFFYQFFEPWIQRRRLMYLKHEHLVVDILKHVQNQTKGKLIGENGAPNVSTIRRLFEEKDQDMDKVISFHELKEFLQDIKFRKIQSGDDDTAAEMMKDFDLDNDAKITMDEFVNGMTKWLDDTKDAMSKKYHSVKSLKDMYQVLKPWIQKKKEEREMMKHLIPDVLEHIQTSMYGSLLTEDETPDIPAIKRLFKKIDLDDDNCLSYFELKELINNIKFGIIPYDADTVASKIMEELDISGDHLISEEEFVTGLTKWLNTIYNLHHNSEENEEEDDSYQKTWEQTDKLIEDKFIDKSPLAWVKALALLILGIVMLGVLAEPLIRSVRDFSKSANLPSFYVAFVFVPLATTARLAVSAISEARKKKLHTNSLTLSEIYGTVFMNNVLGLIVLLSLIYFRGLSWSFSTEVTMVLVVSAVMGFLASYSTVLPVWTAFLAYLMYPLSLVLVYVLGENDWLSFNLS</sequence>
<dbReference type="Pfam" id="PF13499">
    <property type="entry name" value="EF-hand_7"/>
    <property type="match status" value="2"/>
</dbReference>
<feature type="transmembrane region" description="Helical" evidence="10">
    <location>
        <begin position="664"/>
        <end position="683"/>
    </location>
</feature>
<organism evidence="13 14">
    <name type="scientific">Erythranthe guttata</name>
    <name type="common">Yellow monkey flower</name>
    <name type="synonym">Mimulus guttatus</name>
    <dbReference type="NCBI Taxonomy" id="4155"/>
    <lineage>
        <taxon>Eukaryota</taxon>
        <taxon>Viridiplantae</taxon>
        <taxon>Streptophyta</taxon>
        <taxon>Embryophyta</taxon>
        <taxon>Tracheophyta</taxon>
        <taxon>Spermatophyta</taxon>
        <taxon>Magnoliopsida</taxon>
        <taxon>eudicotyledons</taxon>
        <taxon>Gunneridae</taxon>
        <taxon>Pentapetalae</taxon>
        <taxon>asterids</taxon>
        <taxon>lamiids</taxon>
        <taxon>Lamiales</taxon>
        <taxon>Phrymaceae</taxon>
        <taxon>Erythranthe</taxon>
    </lineage>
</organism>
<reference evidence="13 14" key="1">
    <citation type="journal article" date="2013" name="Proc. Natl. Acad. Sci. U.S.A.">
        <title>Fine-scale variation in meiotic recombination in Mimulus inferred from population shotgun sequencing.</title>
        <authorList>
            <person name="Hellsten U."/>
            <person name="Wright K.M."/>
            <person name="Jenkins J."/>
            <person name="Shu S."/>
            <person name="Yuan Y."/>
            <person name="Wessler S.R."/>
            <person name="Schmutz J."/>
            <person name="Willis J.H."/>
            <person name="Rokhsar D.S."/>
        </authorList>
    </citation>
    <scope>NUCLEOTIDE SEQUENCE [LARGE SCALE GENOMIC DNA]</scope>
    <source>
        <strain evidence="14">cv. DUN x IM62</strain>
    </source>
</reference>
<dbReference type="PANTHER" id="PTHR31503:SF79">
    <property type="entry name" value="CALCIUM-BINDING EF-HAND PROTEIN"/>
    <property type="match status" value="1"/>
</dbReference>
<keyword evidence="8 10" id="KW-0472">Membrane</keyword>
<keyword evidence="7" id="KW-0406">Ion transport</keyword>
<dbReference type="Proteomes" id="UP000030748">
    <property type="component" value="Unassembled WGS sequence"/>
</dbReference>
<evidence type="ECO:0000256" key="5">
    <source>
        <dbReference type="ARBA" id="ARBA00022837"/>
    </source>
</evidence>
<proteinExistence type="predicted"/>
<feature type="domain" description="EF-hand" evidence="12">
    <location>
        <begin position="350"/>
        <end position="385"/>
    </location>
</feature>
<keyword evidence="2" id="KW-0813">Transport</keyword>
<dbReference type="InterPro" id="IPR004713">
    <property type="entry name" value="CaH_exchang"/>
</dbReference>
<keyword evidence="4 10" id="KW-0812">Transmembrane</keyword>
<comment type="subcellular location">
    <subcellularLocation>
        <location evidence="1">Endomembrane system</location>
        <topology evidence="1">Multi-pass membrane protein</topology>
    </subcellularLocation>
</comment>
<keyword evidence="5" id="KW-0106">Calcium</keyword>
<dbReference type="GO" id="GO:0016020">
    <property type="term" value="C:membrane"/>
    <property type="evidence" value="ECO:0007669"/>
    <property type="project" value="InterPro"/>
</dbReference>
<feature type="transmembrane region" description="Helical" evidence="10">
    <location>
        <begin position="690"/>
        <end position="713"/>
    </location>
</feature>
<evidence type="ECO:0000256" key="1">
    <source>
        <dbReference type="ARBA" id="ARBA00004127"/>
    </source>
</evidence>
<feature type="transmembrane region" description="Helical" evidence="10">
    <location>
        <begin position="638"/>
        <end position="658"/>
    </location>
</feature>
<dbReference type="PANTHER" id="PTHR31503">
    <property type="entry name" value="VACUOLAR CALCIUM ION TRANSPORTER"/>
    <property type="match status" value="1"/>
</dbReference>
<dbReference type="KEGG" id="egt:105970304"/>
<feature type="signal peptide" evidence="11">
    <location>
        <begin position="1"/>
        <end position="23"/>
    </location>
</feature>
<evidence type="ECO:0000259" key="12">
    <source>
        <dbReference type="PROSITE" id="PS50222"/>
    </source>
</evidence>
<evidence type="ECO:0000256" key="8">
    <source>
        <dbReference type="ARBA" id="ARBA00023136"/>
    </source>
</evidence>
<dbReference type="GO" id="GO:0006874">
    <property type="term" value="P:intracellular calcium ion homeostasis"/>
    <property type="evidence" value="ECO:0000318"/>
    <property type="project" value="GO_Central"/>
</dbReference>
<accession>A0A022QCF5</accession>
<dbReference type="eggNOG" id="ENOG502QRBZ">
    <property type="taxonomic scope" value="Eukaryota"/>
</dbReference>
<dbReference type="Gene3D" id="1.10.238.10">
    <property type="entry name" value="EF-hand"/>
    <property type="match status" value="2"/>
</dbReference>
<feature type="transmembrane region" description="Helical" evidence="10">
    <location>
        <begin position="218"/>
        <end position="236"/>
    </location>
</feature>
<keyword evidence="11" id="KW-0732">Signal</keyword>
<gene>
    <name evidence="13" type="ORF">MIMGU_mgv1a002045mg</name>
</gene>
<feature type="transmembrane region" description="Helical" evidence="10">
    <location>
        <begin position="110"/>
        <end position="131"/>
    </location>
</feature>
<evidence type="ECO:0000256" key="10">
    <source>
        <dbReference type="SAM" id="Phobius"/>
    </source>
</evidence>
<keyword evidence="6 10" id="KW-1133">Transmembrane helix</keyword>
<feature type="transmembrane region" description="Helical" evidence="10">
    <location>
        <begin position="248"/>
        <end position="270"/>
    </location>
</feature>
<dbReference type="SMART" id="SM00054">
    <property type="entry name" value="EFh"/>
    <property type="match status" value="4"/>
</dbReference>
<evidence type="ECO:0000256" key="11">
    <source>
        <dbReference type="SAM" id="SignalP"/>
    </source>
</evidence>
<feature type="domain" description="EF-hand" evidence="12">
    <location>
        <begin position="487"/>
        <end position="522"/>
    </location>
</feature>
<dbReference type="InterPro" id="IPR018247">
    <property type="entry name" value="EF_Hand_1_Ca_BS"/>
</dbReference>